<dbReference type="InterPro" id="IPR036259">
    <property type="entry name" value="MFS_trans_sf"/>
</dbReference>
<sequence length="478" mass="52047">MSRDAQNEPVNEETALLGQRKHKTPLPYGQIAIILLMQICEPLASQSIYPYINQLVSELDITGGDEKKVGYYAGLIESLFFVTQAFTVLQWSRASDRVGRKPILLIGLVGGAVSMLCFGLSRTFWTLVLSRCLTGLLNGNVGVMKSTMGDLTDQSNRAEGFSLMPVVWSIGATLGPLLGGTFARPQDRFPNAFKGRFWRDFPYFMPCIVVSSFILTVVLVSVIFLKESAPRKRRSRTASTDSEVTIVASQANINGKHDGPLPLRDLLVFPVVISVSSYVYLAFLDIAFIALLPLFLAMPIEIGGLNLPPAAIGYIMGGYGAVNGIFQFFYFAKITRWLGERRMFLNGISTFVLIFASMPLCNVFARNSGGMNVWSWGIVVLIVVLAVIMDLAYGAIFMFVTSSAPNKNSLGATNGLSQTVVSIARAIGPAMATSLFSFSVQENILGGYGVYALFCALSVGGVLLGTQLPKRVWDDPEE</sequence>
<dbReference type="InterPro" id="IPR001958">
    <property type="entry name" value="Tet-R_TetA/multi-R_MdtG-like"/>
</dbReference>
<accession>A0ABR3FD91</accession>
<dbReference type="InterPro" id="IPR011701">
    <property type="entry name" value="MFS"/>
</dbReference>
<keyword evidence="5 6" id="KW-0472">Membrane</keyword>
<evidence type="ECO:0000313" key="9">
    <source>
        <dbReference type="Proteomes" id="UP001465976"/>
    </source>
</evidence>
<feature type="transmembrane region" description="Helical" evidence="6">
    <location>
        <begin position="69"/>
        <end position="91"/>
    </location>
</feature>
<evidence type="ECO:0000256" key="3">
    <source>
        <dbReference type="ARBA" id="ARBA00022692"/>
    </source>
</evidence>
<feature type="transmembrane region" description="Helical" evidence="6">
    <location>
        <begin position="311"/>
        <end position="332"/>
    </location>
</feature>
<evidence type="ECO:0000256" key="4">
    <source>
        <dbReference type="ARBA" id="ARBA00022989"/>
    </source>
</evidence>
<feature type="transmembrane region" description="Helical" evidence="6">
    <location>
        <begin position="203"/>
        <end position="225"/>
    </location>
</feature>
<proteinExistence type="predicted"/>
<dbReference type="CDD" id="cd17330">
    <property type="entry name" value="MFS_SLC46_TetA_like"/>
    <property type="match status" value="1"/>
</dbReference>
<dbReference type="Gene3D" id="1.20.1250.20">
    <property type="entry name" value="MFS general substrate transporter like domains"/>
    <property type="match status" value="1"/>
</dbReference>
<dbReference type="InterPro" id="IPR020846">
    <property type="entry name" value="MFS_dom"/>
</dbReference>
<comment type="caution">
    <text evidence="8">The sequence shown here is derived from an EMBL/GenBank/DDBJ whole genome shotgun (WGS) entry which is preliminary data.</text>
</comment>
<comment type="subcellular location">
    <subcellularLocation>
        <location evidence="1">Membrane</location>
        <topology evidence="1">Multi-pass membrane protein</topology>
    </subcellularLocation>
</comment>
<dbReference type="PANTHER" id="PTHR23504:SF15">
    <property type="entry name" value="MAJOR FACILITATOR SUPERFAMILY (MFS) PROFILE DOMAIN-CONTAINING PROTEIN"/>
    <property type="match status" value="1"/>
</dbReference>
<dbReference type="EMBL" id="JBAHYK010000526">
    <property type="protein sequence ID" value="KAL0573238.1"/>
    <property type="molecule type" value="Genomic_DNA"/>
</dbReference>
<keyword evidence="2" id="KW-0813">Transport</keyword>
<keyword evidence="9" id="KW-1185">Reference proteome</keyword>
<evidence type="ECO:0000256" key="1">
    <source>
        <dbReference type="ARBA" id="ARBA00004141"/>
    </source>
</evidence>
<dbReference type="SUPFAM" id="SSF103473">
    <property type="entry name" value="MFS general substrate transporter"/>
    <property type="match status" value="1"/>
</dbReference>
<evidence type="ECO:0000256" key="6">
    <source>
        <dbReference type="SAM" id="Phobius"/>
    </source>
</evidence>
<evidence type="ECO:0000256" key="5">
    <source>
        <dbReference type="ARBA" id="ARBA00023136"/>
    </source>
</evidence>
<feature type="transmembrane region" description="Helical" evidence="6">
    <location>
        <begin position="103"/>
        <end position="121"/>
    </location>
</feature>
<evidence type="ECO:0000256" key="2">
    <source>
        <dbReference type="ARBA" id="ARBA00022448"/>
    </source>
</evidence>
<dbReference type="PROSITE" id="PS50850">
    <property type="entry name" value="MFS"/>
    <property type="match status" value="1"/>
</dbReference>
<feature type="transmembrane region" description="Helical" evidence="6">
    <location>
        <begin position="163"/>
        <end position="183"/>
    </location>
</feature>
<reference evidence="8 9" key="1">
    <citation type="submission" date="2024-02" db="EMBL/GenBank/DDBJ databases">
        <title>A draft genome for the cacao thread blight pathogen Marasmius crinis-equi.</title>
        <authorList>
            <person name="Cohen S.P."/>
            <person name="Baruah I.K."/>
            <person name="Amoako-Attah I."/>
            <person name="Bukari Y."/>
            <person name="Meinhardt L.W."/>
            <person name="Bailey B.A."/>
        </authorList>
    </citation>
    <scope>NUCLEOTIDE SEQUENCE [LARGE SCALE GENOMIC DNA]</scope>
    <source>
        <strain evidence="8 9">GH-76</strain>
    </source>
</reference>
<feature type="transmembrane region" description="Helical" evidence="6">
    <location>
        <begin position="266"/>
        <end position="291"/>
    </location>
</feature>
<evidence type="ECO:0000313" key="8">
    <source>
        <dbReference type="EMBL" id="KAL0573238.1"/>
    </source>
</evidence>
<feature type="transmembrane region" description="Helical" evidence="6">
    <location>
        <begin position="377"/>
        <end position="400"/>
    </location>
</feature>
<keyword evidence="4 6" id="KW-1133">Transmembrane helix</keyword>
<feature type="transmembrane region" description="Helical" evidence="6">
    <location>
        <begin position="344"/>
        <end position="365"/>
    </location>
</feature>
<feature type="transmembrane region" description="Helical" evidence="6">
    <location>
        <begin position="444"/>
        <end position="464"/>
    </location>
</feature>
<organism evidence="8 9">
    <name type="scientific">Marasmius crinis-equi</name>
    <dbReference type="NCBI Taxonomy" id="585013"/>
    <lineage>
        <taxon>Eukaryota</taxon>
        <taxon>Fungi</taxon>
        <taxon>Dikarya</taxon>
        <taxon>Basidiomycota</taxon>
        <taxon>Agaricomycotina</taxon>
        <taxon>Agaricomycetes</taxon>
        <taxon>Agaricomycetidae</taxon>
        <taxon>Agaricales</taxon>
        <taxon>Marasmiineae</taxon>
        <taxon>Marasmiaceae</taxon>
        <taxon>Marasmius</taxon>
    </lineage>
</organism>
<protein>
    <recommendedName>
        <fullName evidence="7">Major facilitator superfamily (MFS) profile domain-containing protein</fullName>
    </recommendedName>
</protein>
<feature type="domain" description="Major facilitator superfamily (MFS) profile" evidence="7">
    <location>
        <begin position="30"/>
        <end position="473"/>
    </location>
</feature>
<dbReference type="Proteomes" id="UP001465976">
    <property type="component" value="Unassembled WGS sequence"/>
</dbReference>
<keyword evidence="3 6" id="KW-0812">Transmembrane</keyword>
<name>A0ABR3FD91_9AGAR</name>
<dbReference type="PRINTS" id="PR01035">
    <property type="entry name" value="TCRTETA"/>
</dbReference>
<dbReference type="Pfam" id="PF07690">
    <property type="entry name" value="MFS_1"/>
    <property type="match status" value="1"/>
</dbReference>
<evidence type="ECO:0000259" key="7">
    <source>
        <dbReference type="PROSITE" id="PS50850"/>
    </source>
</evidence>
<dbReference type="PANTHER" id="PTHR23504">
    <property type="entry name" value="MAJOR FACILITATOR SUPERFAMILY DOMAIN-CONTAINING PROTEIN 10"/>
    <property type="match status" value="1"/>
</dbReference>
<gene>
    <name evidence="8" type="ORF">V5O48_008726</name>
</gene>